<evidence type="ECO:0000259" key="4">
    <source>
        <dbReference type="Pfam" id="PF08242"/>
    </source>
</evidence>
<dbReference type="EMBL" id="JAVXUP010001296">
    <property type="protein sequence ID" value="KAK3013473.1"/>
    <property type="molecule type" value="Genomic_DNA"/>
</dbReference>
<dbReference type="AlphaFoldDB" id="A0AA88VT96"/>
<dbReference type="SUPFAM" id="SSF53335">
    <property type="entry name" value="S-adenosyl-L-methionine-dependent methyltransferases"/>
    <property type="match status" value="1"/>
</dbReference>
<comment type="similarity">
    <text evidence="1">Belongs to the methyltransferase superfamily. METL family.</text>
</comment>
<dbReference type="Pfam" id="PF08242">
    <property type="entry name" value="Methyltransf_12"/>
    <property type="match status" value="1"/>
</dbReference>
<dbReference type="GO" id="GO:0008757">
    <property type="term" value="F:S-adenosylmethionine-dependent methyltransferase activity"/>
    <property type="evidence" value="ECO:0007669"/>
    <property type="project" value="UniProtKB-ARBA"/>
</dbReference>
<evidence type="ECO:0000313" key="5">
    <source>
        <dbReference type="EMBL" id="KAK3013473.1"/>
    </source>
</evidence>
<protein>
    <recommendedName>
        <fullName evidence="4">Methyltransferase type 12 domain-containing protein</fullName>
    </recommendedName>
</protein>
<evidence type="ECO:0000256" key="2">
    <source>
        <dbReference type="ARBA" id="ARBA00022603"/>
    </source>
</evidence>
<gene>
    <name evidence="5" type="ORF">RJ639_009781</name>
</gene>
<dbReference type="Proteomes" id="UP001188597">
    <property type="component" value="Unassembled WGS sequence"/>
</dbReference>
<evidence type="ECO:0000313" key="6">
    <source>
        <dbReference type="Proteomes" id="UP001188597"/>
    </source>
</evidence>
<proteinExistence type="inferred from homology"/>
<feature type="domain" description="Methyltransferase type 12" evidence="4">
    <location>
        <begin position="116"/>
        <end position="191"/>
    </location>
</feature>
<comment type="caution">
    <text evidence="5">The sequence shown here is derived from an EMBL/GenBank/DDBJ whole genome shotgun (WGS) entry which is preliminary data.</text>
</comment>
<accession>A0AA88VT96</accession>
<evidence type="ECO:0000256" key="1">
    <source>
        <dbReference type="ARBA" id="ARBA00009725"/>
    </source>
</evidence>
<evidence type="ECO:0000256" key="3">
    <source>
        <dbReference type="ARBA" id="ARBA00022679"/>
    </source>
</evidence>
<dbReference type="CDD" id="cd02440">
    <property type="entry name" value="AdoMet_MTases"/>
    <property type="match status" value="1"/>
</dbReference>
<dbReference type="InterPro" id="IPR029063">
    <property type="entry name" value="SAM-dependent_MTases_sf"/>
</dbReference>
<keyword evidence="6" id="KW-1185">Reference proteome</keyword>
<dbReference type="InterPro" id="IPR013217">
    <property type="entry name" value="Methyltransf_12"/>
</dbReference>
<sequence length="295" mass="34007">MRVPAISIPFVSFRLPSVAGSIMAVRRLHSFPPLTVRRNMALQDYGEERHSSSSVKCTKSGVIHPVSVIYVYCILFACECNNVFLQFFKDRHYLEKEWGQYFSDENTVSPNGKVVLEVGCGAGNTIFPLVAAHPKLFIHACDFSPHAISLVKSHTNFNEERINVFVCDITEDDLCDHVTPYSVDTITLHCSTMELYDKVLICSQRVLFFFEIMRLKIFLNYYTKVKLHNKNQIISENFYYRGDGTLLVTVRQSSFYFSEDFLSTLFLQAGFSVVDVNVYCREVKNRSRKITMQRY</sequence>
<organism evidence="5 6">
    <name type="scientific">Escallonia herrerae</name>
    <dbReference type="NCBI Taxonomy" id="1293975"/>
    <lineage>
        <taxon>Eukaryota</taxon>
        <taxon>Viridiplantae</taxon>
        <taxon>Streptophyta</taxon>
        <taxon>Embryophyta</taxon>
        <taxon>Tracheophyta</taxon>
        <taxon>Spermatophyta</taxon>
        <taxon>Magnoliopsida</taxon>
        <taxon>eudicotyledons</taxon>
        <taxon>Gunneridae</taxon>
        <taxon>Pentapetalae</taxon>
        <taxon>asterids</taxon>
        <taxon>campanulids</taxon>
        <taxon>Escalloniales</taxon>
        <taxon>Escalloniaceae</taxon>
        <taxon>Escallonia</taxon>
    </lineage>
</organism>
<dbReference type="PANTHER" id="PTHR22809:SF8">
    <property type="entry name" value="TRNA N(3)-METHYLCYTIDINE METHYLTRANSFERASE"/>
    <property type="match status" value="1"/>
</dbReference>
<keyword evidence="2" id="KW-0489">Methyltransferase</keyword>
<dbReference type="PANTHER" id="PTHR22809">
    <property type="entry name" value="METHYLTRANSFERASE-RELATED"/>
    <property type="match status" value="1"/>
</dbReference>
<reference evidence="5" key="1">
    <citation type="submission" date="2022-12" db="EMBL/GenBank/DDBJ databases">
        <title>Draft genome assemblies for two species of Escallonia (Escalloniales).</title>
        <authorList>
            <person name="Chanderbali A."/>
            <person name="Dervinis C."/>
            <person name="Anghel I."/>
            <person name="Soltis D."/>
            <person name="Soltis P."/>
            <person name="Zapata F."/>
        </authorList>
    </citation>
    <scope>NUCLEOTIDE SEQUENCE</scope>
    <source>
        <strain evidence="5">UCBG64.0493</strain>
        <tissue evidence="5">Leaf</tissue>
    </source>
</reference>
<name>A0AA88VT96_9ASTE</name>
<dbReference type="Gene3D" id="3.40.50.150">
    <property type="entry name" value="Vaccinia Virus protein VP39"/>
    <property type="match status" value="1"/>
</dbReference>
<dbReference type="GO" id="GO:0032259">
    <property type="term" value="P:methylation"/>
    <property type="evidence" value="ECO:0007669"/>
    <property type="project" value="UniProtKB-KW"/>
</dbReference>
<dbReference type="InterPro" id="IPR026113">
    <property type="entry name" value="METTL2/6/8-like"/>
</dbReference>
<keyword evidence="3" id="KW-0808">Transferase</keyword>
<dbReference type="GO" id="GO:0008173">
    <property type="term" value="F:RNA methyltransferase activity"/>
    <property type="evidence" value="ECO:0007669"/>
    <property type="project" value="UniProtKB-ARBA"/>
</dbReference>